<evidence type="ECO:0000313" key="10">
    <source>
        <dbReference type="Proteomes" id="UP001467669"/>
    </source>
</evidence>
<dbReference type="SUPFAM" id="SSF54534">
    <property type="entry name" value="FKBP-like"/>
    <property type="match status" value="1"/>
</dbReference>
<evidence type="ECO:0000256" key="1">
    <source>
        <dbReference type="ARBA" id="ARBA00000971"/>
    </source>
</evidence>
<evidence type="ECO:0000256" key="4">
    <source>
        <dbReference type="ARBA" id="ARBA00022729"/>
    </source>
</evidence>
<protein>
    <recommendedName>
        <fullName evidence="3">peptidylprolyl isomerase</fullName>
        <ecNumber evidence="3">5.2.1.8</ecNumber>
    </recommendedName>
</protein>
<dbReference type="GO" id="GO:0016853">
    <property type="term" value="F:isomerase activity"/>
    <property type="evidence" value="ECO:0007669"/>
    <property type="project" value="UniProtKB-KW"/>
</dbReference>
<evidence type="ECO:0000256" key="2">
    <source>
        <dbReference type="ARBA" id="ARBA00007656"/>
    </source>
</evidence>
<reference evidence="9 10" key="1">
    <citation type="submission" date="2024-04" db="EMBL/GenBank/DDBJ databases">
        <title>Draft Genome Sequence of Isolates Cultured from Underwater Hawaii Seamounts in the North Pacific Ocean.</title>
        <authorList>
            <person name="Sharma I."/>
            <person name="Darden B."/>
            <person name="Creggett J."/>
            <person name="Taylor S."/>
            <person name="Grant M.P."/>
            <person name="Scott J."/>
            <person name="Attles S."/>
            <person name="Walker S."/>
            <person name="Johnson G."/>
            <person name="St. Cloud C."/>
        </authorList>
    </citation>
    <scope>NUCLEOTIDE SEQUENCE [LARGE SCALE GENOMIC DNA]</scope>
    <source>
        <strain evidence="9 10">03GJ23</strain>
    </source>
</reference>
<comment type="similarity">
    <text evidence="2">Belongs to the PpiC/parvulin rotamase family.</text>
</comment>
<dbReference type="Gene3D" id="1.10.4030.10">
    <property type="entry name" value="Porin chaperone SurA, peptide-binding domain"/>
    <property type="match status" value="1"/>
</dbReference>
<dbReference type="Pfam" id="PF13145">
    <property type="entry name" value="Rotamase_2"/>
    <property type="match status" value="1"/>
</dbReference>
<keyword evidence="7" id="KW-0812">Transmembrane</keyword>
<keyword evidence="7" id="KW-0472">Membrane</keyword>
<proteinExistence type="inferred from homology"/>
<dbReference type="EMBL" id="JBCFXD010000020">
    <property type="protein sequence ID" value="MEL7561212.1"/>
    <property type="molecule type" value="Genomic_DNA"/>
</dbReference>
<comment type="catalytic activity">
    <reaction evidence="1">
        <text>[protein]-peptidylproline (omega=180) = [protein]-peptidylproline (omega=0)</text>
        <dbReference type="Rhea" id="RHEA:16237"/>
        <dbReference type="Rhea" id="RHEA-COMP:10747"/>
        <dbReference type="Rhea" id="RHEA-COMP:10748"/>
        <dbReference type="ChEBI" id="CHEBI:83833"/>
        <dbReference type="ChEBI" id="CHEBI:83834"/>
        <dbReference type="EC" id="5.2.1.8"/>
    </reaction>
</comment>
<keyword evidence="5" id="KW-0697">Rotamase</keyword>
<keyword evidence="10" id="KW-1185">Reference proteome</keyword>
<keyword evidence="6 9" id="KW-0413">Isomerase</keyword>
<feature type="domain" description="PpiC" evidence="8">
    <location>
        <begin position="116"/>
        <end position="240"/>
    </location>
</feature>
<dbReference type="PANTHER" id="PTHR47245">
    <property type="entry name" value="PEPTIDYLPROLYL ISOMERASE"/>
    <property type="match status" value="1"/>
</dbReference>
<dbReference type="Gene3D" id="3.10.50.40">
    <property type="match status" value="1"/>
</dbReference>
<dbReference type="EC" id="5.2.1.8" evidence="3"/>
<sequence>MLRLAKEPFVHFLLLGCLIFTAYYWLNRDQVQEDQIVIDQQELDHLRKLWSIQWKREPNTSEIKALLERYVRQEVFYREALRMNLDRNDEIIRKRLSQKMEAVASDLGTLMKPANDEELRAFFDQHPQLFQRAPSYTFRQVLLSPSEVNDKTQLGDVLVRLQNGEAIPQIMRNKLSVPNEWPRTPAPELENAFGGDFTQALANVPLRQWSGPVRSGYGWHLVFVESRQGLMLPEFEEVREYVAQEHAYVAEREIQERVYRELLARYRVTITAANLPAEAKASFAVQ</sequence>
<comment type="caution">
    <text evidence="9">The sequence shown here is derived from an EMBL/GenBank/DDBJ whole genome shotgun (WGS) entry which is preliminary data.</text>
</comment>
<evidence type="ECO:0000256" key="5">
    <source>
        <dbReference type="ARBA" id="ARBA00023110"/>
    </source>
</evidence>
<dbReference type="InterPro" id="IPR046357">
    <property type="entry name" value="PPIase_dom_sf"/>
</dbReference>
<dbReference type="Proteomes" id="UP001467669">
    <property type="component" value="Unassembled WGS sequence"/>
</dbReference>
<gene>
    <name evidence="9" type="ORF">AAGW23_20435</name>
</gene>
<feature type="transmembrane region" description="Helical" evidence="7">
    <location>
        <begin position="9"/>
        <end position="26"/>
    </location>
</feature>
<organism evidence="9 10">
    <name type="scientific">Stutzerimonas chloritidismutans</name>
    <name type="common">Pseudomonas chloritidismutans</name>
    <dbReference type="NCBI Taxonomy" id="203192"/>
    <lineage>
        <taxon>Bacteria</taxon>
        <taxon>Pseudomonadati</taxon>
        <taxon>Pseudomonadota</taxon>
        <taxon>Gammaproteobacteria</taxon>
        <taxon>Pseudomonadales</taxon>
        <taxon>Pseudomonadaceae</taxon>
        <taxon>Stutzerimonas</taxon>
    </lineage>
</organism>
<evidence type="ECO:0000256" key="7">
    <source>
        <dbReference type="SAM" id="Phobius"/>
    </source>
</evidence>
<accession>A0ABU9MGD8</accession>
<dbReference type="SUPFAM" id="SSF109998">
    <property type="entry name" value="Triger factor/SurA peptide-binding domain-like"/>
    <property type="match status" value="1"/>
</dbReference>
<dbReference type="PANTHER" id="PTHR47245:SF1">
    <property type="entry name" value="FOLDASE PROTEIN PRSA"/>
    <property type="match status" value="1"/>
</dbReference>
<evidence type="ECO:0000313" key="9">
    <source>
        <dbReference type="EMBL" id="MEL7561212.1"/>
    </source>
</evidence>
<dbReference type="InterPro" id="IPR027304">
    <property type="entry name" value="Trigger_fact/SurA_dom_sf"/>
</dbReference>
<name>A0ABU9MGD8_STUCH</name>
<evidence type="ECO:0000256" key="3">
    <source>
        <dbReference type="ARBA" id="ARBA00013194"/>
    </source>
</evidence>
<keyword evidence="7" id="KW-1133">Transmembrane helix</keyword>
<evidence type="ECO:0000256" key="6">
    <source>
        <dbReference type="ARBA" id="ARBA00023235"/>
    </source>
</evidence>
<dbReference type="InterPro" id="IPR050245">
    <property type="entry name" value="PrsA_foldase"/>
</dbReference>
<keyword evidence="4" id="KW-0732">Signal</keyword>
<dbReference type="RefSeq" id="WP_342408105.1">
    <property type="nucleotide sequence ID" value="NZ_JBCFXD010000020.1"/>
</dbReference>
<dbReference type="InterPro" id="IPR000297">
    <property type="entry name" value="PPIase_PpiC"/>
</dbReference>
<evidence type="ECO:0000259" key="8">
    <source>
        <dbReference type="Pfam" id="PF13145"/>
    </source>
</evidence>